<dbReference type="Proteomes" id="UP000609651">
    <property type="component" value="Unassembled WGS sequence"/>
</dbReference>
<keyword evidence="4" id="KW-0479">Metal-binding</keyword>
<dbReference type="PANTHER" id="PTHR46499">
    <property type="entry name" value="QUEUINE TRNA-RIBOSYLTRANSFERASE"/>
    <property type="match status" value="1"/>
</dbReference>
<accession>A0ABX1VB96</accession>
<comment type="pathway">
    <text evidence="4">tRNA modification; tRNA-queuosine biosynthesis.</text>
</comment>
<feature type="active site" description="Nucleophile" evidence="4">
    <location>
        <position position="274"/>
    </location>
</feature>
<evidence type="ECO:0000256" key="4">
    <source>
        <dbReference type="HAMAP-Rule" id="MF_00168"/>
    </source>
</evidence>
<keyword evidence="4" id="KW-0671">Queuosine biosynthesis</keyword>
<dbReference type="InterPro" id="IPR036511">
    <property type="entry name" value="TGT-like_sf"/>
</dbReference>
<evidence type="ECO:0000256" key="1">
    <source>
        <dbReference type="ARBA" id="ARBA00022676"/>
    </source>
</evidence>
<evidence type="ECO:0000256" key="3">
    <source>
        <dbReference type="ARBA" id="ARBA00022694"/>
    </source>
</evidence>
<comment type="similarity">
    <text evidence="4">Belongs to the queuine tRNA-ribosyltransferase family.</text>
</comment>
<dbReference type="Gene3D" id="3.20.20.105">
    <property type="entry name" value="Queuine tRNA-ribosyltransferase-like"/>
    <property type="match status" value="1"/>
</dbReference>
<keyword evidence="3 4" id="KW-0819">tRNA processing</keyword>
<comment type="subunit">
    <text evidence="4">Homodimer. Within each dimer, one monomer is responsible for RNA recognition and catalysis, while the other monomer binds to the replacement base PreQ1.</text>
</comment>
<feature type="binding site" evidence="4">
    <location>
        <position position="317"/>
    </location>
    <ligand>
        <name>Zn(2+)</name>
        <dbReference type="ChEBI" id="CHEBI:29105"/>
    </ligand>
</feature>
<dbReference type="EC" id="2.4.2.29" evidence="4"/>
<dbReference type="InterPro" id="IPR004803">
    <property type="entry name" value="TGT"/>
</dbReference>
<feature type="binding site" evidence="4">
    <location>
        <position position="147"/>
    </location>
    <ligand>
        <name>substrate</name>
    </ligand>
</feature>
<keyword evidence="7" id="KW-1185">Reference proteome</keyword>
<feature type="binding site" evidence="4">
    <location>
        <position position="312"/>
    </location>
    <ligand>
        <name>Zn(2+)</name>
        <dbReference type="ChEBI" id="CHEBI:29105"/>
    </ligand>
</feature>
<feature type="binding site" evidence="4">
    <location>
        <position position="197"/>
    </location>
    <ligand>
        <name>substrate</name>
    </ligand>
</feature>
<dbReference type="RefSeq" id="WP_171183756.1">
    <property type="nucleotide sequence ID" value="NZ_WTPX01000012.1"/>
</dbReference>
<organism evidence="6 7">
    <name type="scientific">Alienimonas chondri</name>
    <dbReference type="NCBI Taxonomy" id="2681879"/>
    <lineage>
        <taxon>Bacteria</taxon>
        <taxon>Pseudomonadati</taxon>
        <taxon>Planctomycetota</taxon>
        <taxon>Planctomycetia</taxon>
        <taxon>Planctomycetales</taxon>
        <taxon>Planctomycetaceae</taxon>
        <taxon>Alienimonas</taxon>
    </lineage>
</organism>
<feature type="binding site" evidence="4">
    <location>
        <position position="224"/>
    </location>
    <ligand>
        <name>substrate</name>
    </ligand>
</feature>
<comment type="catalytic activity">
    <reaction evidence="4">
        <text>7-aminomethyl-7-carbaguanine + guanosine(34) in tRNA = 7-aminomethyl-7-carbaguanosine(34) in tRNA + guanine</text>
        <dbReference type="Rhea" id="RHEA:24104"/>
        <dbReference type="Rhea" id="RHEA-COMP:10341"/>
        <dbReference type="Rhea" id="RHEA-COMP:10342"/>
        <dbReference type="ChEBI" id="CHEBI:16235"/>
        <dbReference type="ChEBI" id="CHEBI:58703"/>
        <dbReference type="ChEBI" id="CHEBI:74269"/>
        <dbReference type="ChEBI" id="CHEBI:82833"/>
        <dbReference type="EC" id="2.4.2.29"/>
    </reaction>
</comment>
<dbReference type="PANTHER" id="PTHR46499:SF1">
    <property type="entry name" value="QUEUINE TRNA-RIBOSYLTRANSFERASE"/>
    <property type="match status" value="1"/>
</dbReference>
<comment type="function">
    <text evidence="4">Catalyzes the base-exchange of a guanine (G) residue with the queuine precursor 7-aminomethyl-7-deazaguanine (PreQ1) at position 34 (anticodon wobble position) in tRNAs with GU(N) anticodons (tRNA-Asp, -Asn, -His and -Tyr). Catalysis occurs through a double-displacement mechanism. The nucleophile active site attacks the C1' of nucleotide 34 to detach the guanine base from the RNA, forming a covalent enzyme-RNA intermediate. The proton acceptor active site deprotonates the incoming PreQ1, allowing a nucleophilic attack on the C1' of the ribose to form the product. After dissociation, two additional enzymatic reactions on the tRNA convert PreQ1 to queuine (Q), resulting in the hypermodified nucleoside queuosine (7-(((4,5-cis-dihydroxy-2-cyclopenten-1-yl)amino)methyl)-7-deazaguanosine).</text>
</comment>
<keyword evidence="2 4" id="KW-0808">Transferase</keyword>
<dbReference type="InterPro" id="IPR050076">
    <property type="entry name" value="ArchSynthase1/Queuine_TRR"/>
</dbReference>
<comment type="caution">
    <text evidence="6">The sequence shown here is derived from an EMBL/GenBank/DDBJ whole genome shotgun (WGS) entry which is preliminary data.</text>
</comment>
<dbReference type="GO" id="GO:0016757">
    <property type="term" value="F:glycosyltransferase activity"/>
    <property type="evidence" value="ECO:0007669"/>
    <property type="project" value="UniProtKB-KW"/>
</dbReference>
<proteinExistence type="inferred from homology"/>
<name>A0ABX1VB96_9PLAN</name>
<sequence>MPDPFAFDLAATDGDARAGVWSTPHGDVRTPAFMPVGTAGSVKGVMPEQLAAIGSSQILANTYHLALRPGADVITDLGGLHAVMSWEGPILTDSGGFQVFSLADLATMTEEGVRFVSHVDGSKLFMRPEDSVDIQAKLGADVMMCLDECPPLPCEPAKMADAVDRTTRWATRCRDRWNELDRLTAGGDPQALFGILQGGVDPAMRARSAEGLLPLDFPGYAIGGLSVGEAPAEMYRTLEATTPLLPREKPRYLMGVGTPADLVNAVMRGVDLFDCVMPTRNGRNGSVFTSGGVLKIKNAVHARDTAPIDAACDCPACRRGGAGAFSRGTLRHLFLAGEMLAPILLSLHNLRFYHRLLADLRAAIERGEAEAFAAAELAKWGAGANVAATNPPPGDPVRTQNGA</sequence>
<feature type="binding site" evidence="4">
    <location>
        <begin position="93"/>
        <end position="97"/>
    </location>
    <ligand>
        <name>substrate</name>
    </ligand>
</feature>
<evidence type="ECO:0000256" key="2">
    <source>
        <dbReference type="ARBA" id="ARBA00022679"/>
    </source>
</evidence>
<feature type="region of interest" description="RNA binding; important for wobble base 34 recognition" evidence="4">
    <location>
        <begin position="279"/>
        <end position="283"/>
    </location>
</feature>
<evidence type="ECO:0000313" key="6">
    <source>
        <dbReference type="EMBL" id="NNJ24623.1"/>
    </source>
</evidence>
<comment type="cofactor">
    <cofactor evidence="4">
        <name>Zn(2+)</name>
        <dbReference type="ChEBI" id="CHEBI:29105"/>
    </cofactor>
    <text evidence="4">Binds 1 zinc ion per subunit.</text>
</comment>
<dbReference type="NCBIfam" id="TIGR00449">
    <property type="entry name" value="tgt_general"/>
    <property type="match status" value="1"/>
</dbReference>
<keyword evidence="1 4" id="KW-0328">Glycosyltransferase</keyword>
<evidence type="ECO:0000313" key="7">
    <source>
        <dbReference type="Proteomes" id="UP000609651"/>
    </source>
</evidence>
<dbReference type="Pfam" id="PF01702">
    <property type="entry name" value="TGT"/>
    <property type="match status" value="1"/>
</dbReference>
<gene>
    <name evidence="4 6" type="primary">tgt</name>
    <name evidence="6" type="ORF">LzC2_06820</name>
</gene>
<evidence type="ECO:0000259" key="5">
    <source>
        <dbReference type="Pfam" id="PF01702"/>
    </source>
</evidence>
<keyword evidence="4" id="KW-0862">Zinc</keyword>
<dbReference type="HAMAP" id="MF_00168">
    <property type="entry name" value="Q_tRNA_Tgt"/>
    <property type="match status" value="1"/>
</dbReference>
<dbReference type="NCBIfam" id="TIGR00430">
    <property type="entry name" value="Q_tRNA_tgt"/>
    <property type="match status" value="1"/>
</dbReference>
<feature type="domain" description="tRNA-guanine(15) transglycosylase-like" evidence="5">
    <location>
        <begin position="15"/>
        <end position="379"/>
    </location>
</feature>
<feature type="binding site" evidence="4">
    <location>
        <position position="314"/>
    </location>
    <ligand>
        <name>Zn(2+)</name>
        <dbReference type="ChEBI" id="CHEBI:29105"/>
    </ligand>
</feature>
<feature type="active site" description="Proton acceptor" evidence="4">
    <location>
        <position position="93"/>
    </location>
</feature>
<protein>
    <recommendedName>
        <fullName evidence="4">Queuine tRNA-ribosyltransferase</fullName>
        <ecNumber evidence="4">2.4.2.29</ecNumber>
    </recommendedName>
    <alternativeName>
        <fullName evidence="4">Guanine insertion enzyme</fullName>
    </alternativeName>
    <alternativeName>
        <fullName evidence="4">tRNA-guanine transglycosylase</fullName>
    </alternativeName>
</protein>
<dbReference type="InterPro" id="IPR002616">
    <property type="entry name" value="tRNA_ribo_trans-like"/>
</dbReference>
<feature type="binding site" evidence="4">
    <location>
        <position position="348"/>
    </location>
    <ligand>
        <name>Zn(2+)</name>
        <dbReference type="ChEBI" id="CHEBI:29105"/>
    </ligand>
</feature>
<dbReference type="EMBL" id="WTPX01000012">
    <property type="protein sequence ID" value="NNJ24623.1"/>
    <property type="molecule type" value="Genomic_DNA"/>
</dbReference>
<reference evidence="6 7" key="1">
    <citation type="journal article" date="2020" name="Syst. Appl. Microbiol.">
        <title>Alienimonas chondri sp. nov., a novel planctomycete isolated from the biofilm of the red alga Chondrus crispus.</title>
        <authorList>
            <person name="Vitorino I."/>
            <person name="Albuquerque L."/>
            <person name="Wiegand S."/>
            <person name="Kallscheuer N."/>
            <person name="da Costa M.S."/>
            <person name="Lobo-da-Cunha A."/>
            <person name="Jogler C."/>
            <person name="Lage O.M."/>
        </authorList>
    </citation>
    <scope>NUCLEOTIDE SEQUENCE [LARGE SCALE GENOMIC DNA]</scope>
    <source>
        <strain evidence="6 7">LzC2</strain>
    </source>
</reference>
<feature type="region of interest" description="RNA binding" evidence="4">
    <location>
        <begin position="255"/>
        <end position="261"/>
    </location>
</feature>
<dbReference type="SUPFAM" id="SSF51713">
    <property type="entry name" value="tRNA-guanine transglycosylase"/>
    <property type="match status" value="1"/>
</dbReference>